<dbReference type="SUPFAM" id="SSF109854">
    <property type="entry name" value="DinB/YfiT-like putative metalloenzymes"/>
    <property type="match status" value="1"/>
</dbReference>
<dbReference type="EMBL" id="JABXJJ020000026">
    <property type="protein sequence ID" value="MDI5971804.1"/>
    <property type="molecule type" value="Genomic_DNA"/>
</dbReference>
<protein>
    <submittedName>
        <fullName evidence="5">Maleylpyruvate isomerase family mycothiol-dependent enzyme</fullName>
    </submittedName>
</protein>
<evidence type="ECO:0000256" key="3">
    <source>
        <dbReference type="SAM" id="MobiDB-lite"/>
    </source>
</evidence>
<dbReference type="AlphaFoldDB" id="A0AA90KHT0"/>
<dbReference type="InterPro" id="IPR041916">
    <property type="entry name" value="Anti_sigma_zinc_sf"/>
</dbReference>
<dbReference type="Gene3D" id="1.20.120.450">
    <property type="entry name" value="dinb family like domain"/>
    <property type="match status" value="1"/>
</dbReference>
<dbReference type="InterPro" id="IPR024344">
    <property type="entry name" value="MDMPI_metal-binding"/>
</dbReference>
<dbReference type="RefSeq" id="WP_271313272.1">
    <property type="nucleotide sequence ID" value="NZ_JABXJJ020000026.1"/>
</dbReference>
<dbReference type="Pfam" id="PF11716">
    <property type="entry name" value="MDMPI_N"/>
    <property type="match status" value="1"/>
</dbReference>
<dbReference type="GO" id="GO:0046872">
    <property type="term" value="F:metal ion binding"/>
    <property type="evidence" value="ECO:0007669"/>
    <property type="project" value="InterPro"/>
</dbReference>
<name>A0AA90KHT0_9ACTN</name>
<comment type="caution">
    <text evidence="5">The sequence shown here is derived from an EMBL/GenBank/DDBJ whole genome shotgun (WGS) entry which is preliminary data.</text>
</comment>
<sequence length="425" mass="45021">MNGPGGPQEPFGGGPDDSRWENGGWDGGGTPPHGVPLPRVPLPRSAADDGPPIPVMPPAAPPALDHSTLRSLLGAWALSACAADENTAVEEHLGRCVACADEARRLRDAVRLLRNEDQLDLDPTLRHRVLAGCLGRRPARVPVPSWAVAYDAEAARLDALLADLGPDDWRQEVVLRWHQGRQVADVARVIGHLTAVDGLVAAALDLEEPLGPGPDVSREPRARTETYWKRFGEQPPGRVRETWRDQGRSLVRTVAFAGNSAGGLEVDYGGPVLALEDAFLDRAFECWIHADDIAEAVGYPYEAPAPRHLHGMIDLAARLLPTAIAGRRRAGLATSPGGLTAAGEPGRSLYLEVEGDGGGEWYIPLDSPAAKGCKEHSVAHVALDGVEFCQLAAGHRTPEELAAGVEGDAGAVHDVLSAAASMSRL</sequence>
<feature type="compositionally biased region" description="Gly residues" evidence="3">
    <location>
        <begin position="1"/>
        <end position="15"/>
    </location>
</feature>
<keyword evidence="5" id="KW-0413">Isomerase</keyword>
<evidence type="ECO:0000256" key="1">
    <source>
        <dbReference type="ARBA" id="ARBA00023015"/>
    </source>
</evidence>
<dbReference type="InterPro" id="IPR034660">
    <property type="entry name" value="DinB/YfiT-like"/>
</dbReference>
<keyword evidence="2" id="KW-0804">Transcription</keyword>
<feature type="domain" description="Mycothiol-dependent maleylpyruvate isomerase metal-binding" evidence="4">
    <location>
        <begin position="151"/>
        <end position="294"/>
    </location>
</feature>
<feature type="region of interest" description="Disordered" evidence="3">
    <location>
        <begin position="1"/>
        <end position="58"/>
    </location>
</feature>
<reference evidence="5" key="1">
    <citation type="submission" date="2023-05" db="EMBL/GenBank/DDBJ databases">
        <title>Streptantibioticus silvisoli sp. nov., acidotolerant actinomycetes 1 from pine litter.</title>
        <authorList>
            <person name="Swiecimska M."/>
            <person name="Golinska P."/>
            <person name="Sangal V."/>
            <person name="Wachnowicz B."/>
            <person name="Goodfellow M."/>
        </authorList>
    </citation>
    <scope>NUCLEOTIDE SEQUENCE</scope>
    <source>
        <strain evidence="5">SL13</strain>
    </source>
</reference>
<organism evidence="5">
    <name type="scientific">Streptantibioticus silvisoli</name>
    <dbReference type="NCBI Taxonomy" id="2705255"/>
    <lineage>
        <taxon>Bacteria</taxon>
        <taxon>Bacillati</taxon>
        <taxon>Actinomycetota</taxon>
        <taxon>Actinomycetes</taxon>
        <taxon>Kitasatosporales</taxon>
        <taxon>Streptomycetaceae</taxon>
        <taxon>Streptantibioticus</taxon>
    </lineage>
</organism>
<dbReference type="GO" id="GO:0016853">
    <property type="term" value="F:isomerase activity"/>
    <property type="evidence" value="ECO:0007669"/>
    <property type="project" value="UniProtKB-KW"/>
</dbReference>
<dbReference type="Gene3D" id="1.10.10.1320">
    <property type="entry name" value="Anti-sigma factor, zinc-finger domain"/>
    <property type="match status" value="1"/>
</dbReference>
<evidence type="ECO:0000313" key="5">
    <source>
        <dbReference type="EMBL" id="MDI5971804.1"/>
    </source>
</evidence>
<accession>A0AA90KHT0</accession>
<evidence type="ECO:0000259" key="4">
    <source>
        <dbReference type="Pfam" id="PF11716"/>
    </source>
</evidence>
<keyword evidence="1" id="KW-0805">Transcription regulation</keyword>
<gene>
    <name evidence="5" type="ORF">POF50_021120</name>
</gene>
<proteinExistence type="predicted"/>
<evidence type="ECO:0000256" key="2">
    <source>
        <dbReference type="ARBA" id="ARBA00023163"/>
    </source>
</evidence>